<dbReference type="GO" id="GO:0031564">
    <property type="term" value="P:transcription antitermination"/>
    <property type="evidence" value="ECO:0007669"/>
    <property type="project" value="UniProtKB-KW"/>
</dbReference>
<dbReference type="InterPro" id="IPR006027">
    <property type="entry name" value="NusB_RsmB_TIM44"/>
</dbReference>
<keyword evidence="4 6" id="KW-0805">Transcription regulation</keyword>
<keyword evidence="3 6" id="KW-0694">RNA-binding</keyword>
<dbReference type="InterPro" id="IPR035926">
    <property type="entry name" value="NusB-like_sf"/>
</dbReference>
<dbReference type="HAMAP" id="MF_00073">
    <property type="entry name" value="NusB"/>
    <property type="match status" value="1"/>
</dbReference>
<keyword evidence="2 6" id="KW-0889">Transcription antitermination</keyword>
<comment type="similarity">
    <text evidence="1 6">Belongs to the NusB family.</text>
</comment>
<keyword evidence="9" id="KW-1185">Reference proteome</keyword>
<dbReference type="InterPro" id="IPR011605">
    <property type="entry name" value="NusB_fam"/>
</dbReference>
<dbReference type="Proteomes" id="UP000671913">
    <property type="component" value="Chromosome"/>
</dbReference>
<dbReference type="GO" id="GO:0005829">
    <property type="term" value="C:cytosol"/>
    <property type="evidence" value="ECO:0007669"/>
    <property type="project" value="TreeGrafter"/>
</dbReference>
<dbReference type="PANTHER" id="PTHR11078:SF3">
    <property type="entry name" value="ANTITERMINATION NUSB DOMAIN-CONTAINING PROTEIN"/>
    <property type="match status" value="1"/>
</dbReference>
<dbReference type="SUPFAM" id="SSF48013">
    <property type="entry name" value="NusB-like"/>
    <property type="match status" value="1"/>
</dbReference>
<gene>
    <name evidence="6 8" type="primary">nusB</name>
    <name evidence="8" type="ORF">ACETAC_06185</name>
</gene>
<feature type="domain" description="NusB/RsmB/TIM44" evidence="7">
    <location>
        <begin position="5"/>
        <end position="129"/>
    </location>
</feature>
<evidence type="ECO:0000259" key="7">
    <source>
        <dbReference type="Pfam" id="PF01029"/>
    </source>
</evidence>
<dbReference type="NCBIfam" id="TIGR01951">
    <property type="entry name" value="nusB"/>
    <property type="match status" value="1"/>
</dbReference>
<dbReference type="GO" id="GO:0006353">
    <property type="term" value="P:DNA-templated transcription termination"/>
    <property type="evidence" value="ECO:0007669"/>
    <property type="project" value="UniProtKB-UniRule"/>
</dbReference>
<evidence type="ECO:0000256" key="3">
    <source>
        <dbReference type="ARBA" id="ARBA00022884"/>
    </source>
</evidence>
<proteinExistence type="inferred from homology"/>
<organism evidence="8 9">
    <name type="scientific">Aceticella autotrophica</name>
    <dbReference type="NCBI Taxonomy" id="2755338"/>
    <lineage>
        <taxon>Bacteria</taxon>
        <taxon>Bacillati</taxon>
        <taxon>Bacillota</taxon>
        <taxon>Clostridia</taxon>
        <taxon>Thermoanaerobacterales</taxon>
        <taxon>Thermoanaerobacteraceae</taxon>
        <taxon>Aceticella</taxon>
    </lineage>
</organism>
<evidence type="ECO:0000313" key="8">
    <source>
        <dbReference type="EMBL" id="QSZ26507.1"/>
    </source>
</evidence>
<evidence type="ECO:0000313" key="9">
    <source>
        <dbReference type="Proteomes" id="UP000671913"/>
    </source>
</evidence>
<evidence type="ECO:0000256" key="6">
    <source>
        <dbReference type="HAMAP-Rule" id="MF_00073"/>
    </source>
</evidence>
<dbReference type="PANTHER" id="PTHR11078">
    <property type="entry name" value="N UTILIZATION SUBSTANCE PROTEIN B-RELATED"/>
    <property type="match status" value="1"/>
</dbReference>
<keyword evidence="5 6" id="KW-0804">Transcription</keyword>
<dbReference type="EMBL" id="CP060096">
    <property type="protein sequence ID" value="QSZ26507.1"/>
    <property type="molecule type" value="Genomic_DNA"/>
</dbReference>
<dbReference type="Pfam" id="PF01029">
    <property type="entry name" value="NusB"/>
    <property type="match status" value="1"/>
</dbReference>
<name>A0A975AUC7_9THEO</name>
<dbReference type="Gene3D" id="1.10.940.10">
    <property type="entry name" value="NusB-like"/>
    <property type="match status" value="1"/>
</dbReference>
<evidence type="ECO:0000256" key="1">
    <source>
        <dbReference type="ARBA" id="ARBA00005952"/>
    </source>
</evidence>
<dbReference type="RefSeq" id="WP_284679180.1">
    <property type="nucleotide sequence ID" value="NZ_CP060096.1"/>
</dbReference>
<sequence>MNRTKAREWIIKMLYQYDVSKLDIDIILENFFKSNKPGEQKDYIVQSVYGIIENLDEIDSRIKKYLKNWDISRIAKMDFAILRCSFYEILYRDDIPVSVTINEAVEVAKEYSTEKSPSFINGILGNLVKVKK</sequence>
<dbReference type="KEGG" id="aaut:ACETAC_06185"/>
<dbReference type="AlphaFoldDB" id="A0A975AUC7"/>
<evidence type="ECO:0000256" key="4">
    <source>
        <dbReference type="ARBA" id="ARBA00023015"/>
    </source>
</evidence>
<protein>
    <recommendedName>
        <fullName evidence="6">Transcription antitermination protein NusB</fullName>
    </recommendedName>
    <alternativeName>
        <fullName evidence="6">Antitermination factor NusB</fullName>
    </alternativeName>
</protein>
<accession>A0A975AUC7</accession>
<reference evidence="8" key="1">
    <citation type="submission" date="2020-08" db="EMBL/GenBank/DDBJ databases">
        <title>Genomic insights into the carbon and energy metabolism of the first obligate autotrophic acetogenic bacterium Aceticella autotrophica gen. nov., sp. nov.</title>
        <authorList>
            <person name="Toshchakov S.V."/>
            <person name="Elcheninov A.G."/>
            <person name="Kublanov I.V."/>
            <person name="Frolov E.N."/>
            <person name="Lebedinsky A.V."/>
        </authorList>
    </citation>
    <scope>NUCLEOTIDE SEQUENCE</scope>
    <source>
        <strain evidence="8">3443-3Ac</strain>
    </source>
</reference>
<dbReference type="GO" id="GO:0003723">
    <property type="term" value="F:RNA binding"/>
    <property type="evidence" value="ECO:0007669"/>
    <property type="project" value="UniProtKB-UniRule"/>
</dbReference>
<evidence type="ECO:0000256" key="2">
    <source>
        <dbReference type="ARBA" id="ARBA00022814"/>
    </source>
</evidence>
<evidence type="ECO:0000256" key="5">
    <source>
        <dbReference type="ARBA" id="ARBA00023163"/>
    </source>
</evidence>
<comment type="function">
    <text evidence="6">Involved in transcription antitermination. Required for transcription of ribosomal RNA (rRNA) genes. Binds specifically to the boxA antiterminator sequence of the ribosomal RNA (rrn) operons.</text>
</comment>